<protein>
    <recommendedName>
        <fullName evidence="5">Calcium-binding protein</fullName>
    </recommendedName>
</protein>
<sequence>MRTVTGDDAADSFTGDDAVDIVNGLGGSDNLAGGANNDTLNGGDGNDYLVGGNGNDTLNGGTGADALLGGAGNDAYFVDNASDVVDEGSAALGAGIDTVNGYISINLADTAQFIGNIDNVALRGPTSINATGNGLNNTLTGNSGNNILNGGAGADHMIGAQGNDSYYVDNAGDVVNEGSMFLGAGVDTVNGYISINLADTAQFIGNIDNVALRSAANINGTGNSIANTITGNSGNNIIDGMGGADTMSGAQGNDTYYVDNAGDHVIEANGQGTDNVQAYVSFNLSGQELENLQLRSAASINGTGNSIANIINGNSGNNIIDGLLGGDTMSGAQGNDTYYVDNAGDHVIEANGQGTDNVQAYVSFNLSGQELENLQLRSAASINGTGNSIANTITGNSGANVINGLGGNDTLSGSTGHDSFVFTTALNASTNVDHITDFSIADDTIQVDNAIFAALGGNGTLTAAAFHIGAVATTAAQHILYDSANGWLSYDADGNGAGAASHFATLTMGLAMTNNDFLVV</sequence>
<dbReference type="PRINTS" id="PR00313">
    <property type="entry name" value="CABNDNGRPT"/>
</dbReference>
<dbReference type="InterPro" id="IPR018511">
    <property type="entry name" value="Hemolysin-typ_Ca-bd_CS"/>
</dbReference>
<dbReference type="PANTHER" id="PTHR38340">
    <property type="entry name" value="S-LAYER PROTEIN"/>
    <property type="match status" value="1"/>
</dbReference>
<accession>A0A2W7C5Y3</accession>
<proteinExistence type="predicted"/>
<reference evidence="4" key="1">
    <citation type="submission" date="2017-03" db="EMBL/GenBank/DDBJ databases">
        <authorList>
            <person name="Safronova V.I."/>
            <person name="Sazanova A.L."/>
            <person name="Chirak E.R."/>
        </authorList>
    </citation>
    <scope>NUCLEOTIDE SEQUENCE [LARGE SCALE GENOMIC DNA]</scope>
    <source>
        <strain evidence="4">Ach-343</strain>
    </source>
</reference>
<comment type="subcellular location">
    <subcellularLocation>
        <location evidence="1">Secreted</location>
    </subcellularLocation>
</comment>
<evidence type="ECO:0000256" key="2">
    <source>
        <dbReference type="ARBA" id="ARBA00022525"/>
    </source>
</evidence>
<evidence type="ECO:0000313" key="4">
    <source>
        <dbReference type="Proteomes" id="UP000248616"/>
    </source>
</evidence>
<comment type="caution">
    <text evidence="3">The sequence shown here is derived from an EMBL/GenBank/DDBJ whole genome shotgun (WGS) entry which is preliminary data.</text>
</comment>
<evidence type="ECO:0000313" key="3">
    <source>
        <dbReference type="EMBL" id="PZV38552.1"/>
    </source>
</evidence>
<dbReference type="PROSITE" id="PS00330">
    <property type="entry name" value="HEMOLYSIN_CALCIUM"/>
    <property type="match status" value="3"/>
</dbReference>
<gene>
    <name evidence="3" type="ORF">B5V02_10690</name>
</gene>
<dbReference type="AlphaFoldDB" id="A0A2W7C5Y3"/>
<dbReference type="InterPro" id="IPR001343">
    <property type="entry name" value="Hemolysn_Ca-bd"/>
</dbReference>
<keyword evidence="4" id="KW-1185">Reference proteome</keyword>
<dbReference type="Gene3D" id="2.150.10.10">
    <property type="entry name" value="Serralysin-like metalloprotease, C-terminal"/>
    <property type="match status" value="5"/>
</dbReference>
<keyword evidence="2" id="KW-0964">Secreted</keyword>
<evidence type="ECO:0000256" key="1">
    <source>
        <dbReference type="ARBA" id="ARBA00004613"/>
    </source>
</evidence>
<evidence type="ECO:0008006" key="5">
    <source>
        <dbReference type="Google" id="ProtNLM"/>
    </source>
</evidence>
<dbReference type="OrthoDB" id="8110404at2"/>
<dbReference type="InterPro" id="IPR011049">
    <property type="entry name" value="Serralysin-like_metalloprot_C"/>
</dbReference>
<dbReference type="EMBL" id="MZXV01000026">
    <property type="protein sequence ID" value="PZV38552.1"/>
    <property type="molecule type" value="Genomic_DNA"/>
</dbReference>
<name>A0A2W7C5Y3_9HYPH</name>
<dbReference type="InterPro" id="IPR050557">
    <property type="entry name" value="RTX_toxin/Mannuronan_C5-epim"/>
</dbReference>
<dbReference type="Proteomes" id="UP000248616">
    <property type="component" value="Unassembled WGS sequence"/>
</dbReference>
<dbReference type="SUPFAM" id="SSF51120">
    <property type="entry name" value="beta-Roll"/>
    <property type="match status" value="3"/>
</dbReference>
<dbReference type="GO" id="GO:0005576">
    <property type="term" value="C:extracellular region"/>
    <property type="evidence" value="ECO:0007669"/>
    <property type="project" value="UniProtKB-SubCell"/>
</dbReference>
<organism evidence="3 4">
    <name type="scientific">Mesorhizobium kowhaii</name>
    <dbReference type="NCBI Taxonomy" id="1300272"/>
    <lineage>
        <taxon>Bacteria</taxon>
        <taxon>Pseudomonadati</taxon>
        <taxon>Pseudomonadota</taxon>
        <taxon>Alphaproteobacteria</taxon>
        <taxon>Hyphomicrobiales</taxon>
        <taxon>Phyllobacteriaceae</taxon>
        <taxon>Mesorhizobium</taxon>
    </lineage>
</organism>
<dbReference type="PANTHER" id="PTHR38340:SF1">
    <property type="entry name" value="S-LAYER PROTEIN"/>
    <property type="match status" value="1"/>
</dbReference>
<dbReference type="GO" id="GO:0005509">
    <property type="term" value="F:calcium ion binding"/>
    <property type="evidence" value="ECO:0007669"/>
    <property type="project" value="InterPro"/>
</dbReference>
<dbReference type="Pfam" id="PF00353">
    <property type="entry name" value="HemolysinCabind"/>
    <property type="match status" value="5"/>
</dbReference>